<dbReference type="EMBL" id="JAOPJF010000080">
    <property type="protein sequence ID" value="KAK1140560.1"/>
    <property type="molecule type" value="Genomic_DNA"/>
</dbReference>
<sequence length="449" mass="50477">MKKRRQCMPPRRWRMPILAPLILLVLYSLLPYDHALRLSVRFNLNAVAAALPTPFPNRWWLTEKNVAFSVSLRDEVALVIKSGYGTKDRIAPWLQAHEPAEFDNLLLVGDFSTPPGRPYDYHGHPVPVHDVVAQMLQNGSLPAHLVHPRLLKYSNLTAAIARGDDESARDLSRSFGWELDALKFIAGLELCYQQMPDKKWYVVADDDTYLVQPSVQRLLEHLDPTVPYYVGNAVGDYKARFAHGGSSLILSQATMRTLFANPAAVWAAHMEALEEKWGDKLVATVLIKIGIYLEERHAIFFNGEQPPVTKISAERFCAPIASFHGLAAGSDMLSVGETFQPFTEPVLWIDLWDLYRAPSFNSPVLVTGHTNWDYVGRLDEHTMTISDVISAGNCRRICQGRSSFCLAWTWDSRQQACHLSPWMIVGEMAQGRTSGINVPRAKNLAAECR</sequence>
<protein>
    <submittedName>
        <fullName evidence="1">Uncharacterized protein</fullName>
    </submittedName>
</protein>
<accession>A0ACC3AS10</accession>
<proteinExistence type="predicted"/>
<comment type="caution">
    <text evidence="1">The sequence shown here is derived from an EMBL/GenBank/DDBJ whole genome shotgun (WGS) entry which is preliminary data.</text>
</comment>
<evidence type="ECO:0000313" key="1">
    <source>
        <dbReference type="EMBL" id="KAK1140560.1"/>
    </source>
</evidence>
<gene>
    <name evidence="1" type="ORF">N8T08_010197</name>
</gene>
<reference evidence="1 2" key="1">
    <citation type="journal article" date="2023" name="ACS Omega">
        <title>Identification of the Neoaspergillic Acid Biosynthesis Gene Cluster by Establishing an In Vitro CRISPR-Ribonucleoprotein Genetic System in Aspergillus melleus.</title>
        <authorList>
            <person name="Yuan B."/>
            <person name="Grau M.F."/>
            <person name="Murata R.M."/>
            <person name="Torok T."/>
            <person name="Venkateswaran K."/>
            <person name="Stajich J.E."/>
            <person name="Wang C.C.C."/>
        </authorList>
    </citation>
    <scope>NUCLEOTIDE SEQUENCE [LARGE SCALE GENOMIC DNA]</scope>
    <source>
        <strain evidence="1 2">IMV 1140</strain>
    </source>
</reference>
<dbReference type="Proteomes" id="UP001177260">
    <property type="component" value="Unassembled WGS sequence"/>
</dbReference>
<keyword evidence="2" id="KW-1185">Reference proteome</keyword>
<organism evidence="1 2">
    <name type="scientific">Aspergillus melleus</name>
    <dbReference type="NCBI Taxonomy" id="138277"/>
    <lineage>
        <taxon>Eukaryota</taxon>
        <taxon>Fungi</taxon>
        <taxon>Dikarya</taxon>
        <taxon>Ascomycota</taxon>
        <taxon>Pezizomycotina</taxon>
        <taxon>Eurotiomycetes</taxon>
        <taxon>Eurotiomycetidae</taxon>
        <taxon>Eurotiales</taxon>
        <taxon>Aspergillaceae</taxon>
        <taxon>Aspergillus</taxon>
        <taxon>Aspergillus subgen. Circumdati</taxon>
    </lineage>
</organism>
<evidence type="ECO:0000313" key="2">
    <source>
        <dbReference type="Proteomes" id="UP001177260"/>
    </source>
</evidence>
<name>A0ACC3AS10_9EURO</name>